<feature type="chain" id="PRO_5043575977" evidence="1">
    <location>
        <begin position="18"/>
        <end position="74"/>
    </location>
</feature>
<evidence type="ECO:0000256" key="1">
    <source>
        <dbReference type="SAM" id="SignalP"/>
    </source>
</evidence>
<reference evidence="2" key="1">
    <citation type="submission" date="2024-03" db="EMBL/GenBank/DDBJ databases">
        <title>WGS assembly of Saponaria officinalis var. Norfolk2.</title>
        <authorList>
            <person name="Jenkins J."/>
            <person name="Shu S."/>
            <person name="Grimwood J."/>
            <person name="Barry K."/>
            <person name="Goodstein D."/>
            <person name="Schmutz J."/>
            <person name="Leebens-Mack J."/>
            <person name="Osbourn A."/>
        </authorList>
    </citation>
    <scope>NUCLEOTIDE SEQUENCE [LARGE SCALE GENOMIC DNA]</scope>
    <source>
        <strain evidence="2">JIC</strain>
    </source>
</reference>
<feature type="signal peptide" evidence="1">
    <location>
        <begin position="1"/>
        <end position="17"/>
    </location>
</feature>
<sequence length="74" mass="8429">MLHAVFILIVESSPWCALCCLNQYILTLEGSLQEEMSCHAPLYDVGLKDLTMKELETLARIHEEGLHQIHALQH</sequence>
<dbReference type="AlphaFoldDB" id="A0AAW1KD25"/>
<name>A0AAW1KD25_SAPOF</name>
<dbReference type="PANTHER" id="PTHR47242:SF1">
    <property type="entry name" value="TRAF-LIKE FAMILY PROTEIN"/>
    <property type="match status" value="1"/>
</dbReference>
<gene>
    <name evidence="2" type="ORF">RND81_06G200700</name>
</gene>
<organism evidence="2 3">
    <name type="scientific">Saponaria officinalis</name>
    <name type="common">Common soapwort</name>
    <name type="synonym">Lychnis saponaria</name>
    <dbReference type="NCBI Taxonomy" id="3572"/>
    <lineage>
        <taxon>Eukaryota</taxon>
        <taxon>Viridiplantae</taxon>
        <taxon>Streptophyta</taxon>
        <taxon>Embryophyta</taxon>
        <taxon>Tracheophyta</taxon>
        <taxon>Spermatophyta</taxon>
        <taxon>Magnoliopsida</taxon>
        <taxon>eudicotyledons</taxon>
        <taxon>Gunneridae</taxon>
        <taxon>Pentapetalae</taxon>
        <taxon>Caryophyllales</taxon>
        <taxon>Caryophyllaceae</taxon>
        <taxon>Caryophylleae</taxon>
        <taxon>Saponaria</taxon>
    </lineage>
</organism>
<keyword evidence="1" id="KW-0732">Signal</keyword>
<dbReference type="Proteomes" id="UP001443914">
    <property type="component" value="Unassembled WGS sequence"/>
</dbReference>
<dbReference type="EMBL" id="JBDFQZ010000006">
    <property type="protein sequence ID" value="KAK9715947.1"/>
    <property type="molecule type" value="Genomic_DNA"/>
</dbReference>
<keyword evidence="3" id="KW-1185">Reference proteome</keyword>
<dbReference type="PANTHER" id="PTHR47242">
    <property type="entry name" value="TRAF-LIKE FAMILY PROTEIN"/>
    <property type="match status" value="1"/>
</dbReference>
<accession>A0AAW1KD25</accession>
<proteinExistence type="predicted"/>
<protein>
    <submittedName>
        <fullName evidence="2">Uncharacterized protein</fullName>
    </submittedName>
</protein>
<evidence type="ECO:0000313" key="2">
    <source>
        <dbReference type="EMBL" id="KAK9715947.1"/>
    </source>
</evidence>
<evidence type="ECO:0000313" key="3">
    <source>
        <dbReference type="Proteomes" id="UP001443914"/>
    </source>
</evidence>
<comment type="caution">
    <text evidence="2">The sequence shown here is derived from an EMBL/GenBank/DDBJ whole genome shotgun (WGS) entry which is preliminary data.</text>
</comment>